<dbReference type="HAMAP" id="MF_01963">
    <property type="entry name" value="MTAP"/>
    <property type="match status" value="1"/>
</dbReference>
<comment type="subunit">
    <text evidence="4">Homohexamer. Dimer of a homotrimer.</text>
</comment>
<evidence type="ECO:0000256" key="1">
    <source>
        <dbReference type="ARBA" id="ARBA00022676"/>
    </source>
</evidence>
<evidence type="ECO:0000313" key="7">
    <source>
        <dbReference type="Proteomes" id="UP000236840"/>
    </source>
</evidence>
<feature type="site" description="Important for substrate specificity" evidence="4">
    <location>
        <position position="173"/>
    </location>
</feature>
<feature type="domain" description="Nucleoside phosphorylase" evidence="5">
    <location>
        <begin position="12"/>
        <end position="244"/>
    </location>
</feature>
<dbReference type="NCBIfam" id="NF006334">
    <property type="entry name" value="PRK08564.1"/>
    <property type="match status" value="1"/>
</dbReference>
<dbReference type="UniPathway" id="UPA00904">
    <property type="reaction ID" value="UER00873"/>
</dbReference>
<feature type="binding site" evidence="4">
    <location>
        <begin position="214"/>
        <end position="216"/>
    </location>
    <ligand>
        <name>substrate</name>
    </ligand>
</feature>
<comment type="caution">
    <text evidence="4">Lacks conserved residue(s) required for the propagation of feature annotation.</text>
</comment>
<dbReference type="NCBIfam" id="TIGR01694">
    <property type="entry name" value="MTAP"/>
    <property type="match status" value="1"/>
</dbReference>
<evidence type="ECO:0000256" key="4">
    <source>
        <dbReference type="HAMAP-Rule" id="MF_01963"/>
    </source>
</evidence>
<dbReference type="GO" id="GO:0017061">
    <property type="term" value="F:S-methyl-5-thioadenosine phosphorylase activity"/>
    <property type="evidence" value="ECO:0007669"/>
    <property type="project" value="UniProtKB-UniRule"/>
</dbReference>
<comment type="function">
    <text evidence="4">Catalyzes the reversible phosphorylation of S-methyl-5'-thioadenosine (MTA) to adenine and 5-methylthioribose-1-phosphate. Involved in the breakdown of MTA, a major by-product of polyamine biosynthesis. Responsible for the first step in the methionine salvage pathway after MTA has been generated from S-adenosylmethionine. Has broad substrate specificity with 6-aminopurine nucleosides as preferred substrates.</text>
</comment>
<evidence type="ECO:0000259" key="5">
    <source>
        <dbReference type="Pfam" id="PF01048"/>
    </source>
</evidence>
<dbReference type="PANTHER" id="PTHR42679:SF3">
    <property type="entry name" value="S-METHYL-5'-THIOADENOSINE PHOSPHORYLASE"/>
    <property type="match status" value="1"/>
</dbReference>
<evidence type="ECO:0000256" key="2">
    <source>
        <dbReference type="ARBA" id="ARBA00022679"/>
    </source>
</evidence>
<protein>
    <recommendedName>
        <fullName evidence="4">S-methyl-5'-thioadenosine phosphorylase</fullName>
        <ecNumber evidence="4">2.4.2.28</ecNumber>
    </recommendedName>
    <alternativeName>
        <fullName evidence="4">5'-methylthioadenosine phosphorylase</fullName>
        <shortName evidence="4">MTA phosphorylase</shortName>
        <shortName evidence="4">MTAP</shortName>
    </alternativeName>
</protein>
<accession>A0A2H9N315</accession>
<dbReference type="Pfam" id="PF01048">
    <property type="entry name" value="PNP_UDP_1"/>
    <property type="match status" value="1"/>
</dbReference>
<dbReference type="InterPro" id="IPR010044">
    <property type="entry name" value="MTAP"/>
</dbReference>
<comment type="similarity">
    <text evidence="4">Belongs to the PNP/MTAP phosphorylase family. MTAP subfamily.</text>
</comment>
<dbReference type="Proteomes" id="UP000236840">
    <property type="component" value="Unassembled WGS sequence"/>
</dbReference>
<comment type="pathway">
    <text evidence="4">Amino-acid biosynthesis; L-methionine biosynthesis via salvage pathway; S-methyl-5-thio-alpha-D-ribose 1-phosphate from S-methyl-5'-thioadenosine (phosphorylase route): step 1/1.</text>
</comment>
<evidence type="ECO:0000313" key="6">
    <source>
        <dbReference type="EMBL" id="PIW91555.1"/>
    </source>
</evidence>
<comment type="catalytic activity">
    <reaction evidence="4">
        <text>S-methyl-5'-thioadenosine + phosphate = 5-(methylsulfanyl)-alpha-D-ribose 1-phosphate + adenine</text>
        <dbReference type="Rhea" id="RHEA:11852"/>
        <dbReference type="ChEBI" id="CHEBI:16708"/>
        <dbReference type="ChEBI" id="CHEBI:17509"/>
        <dbReference type="ChEBI" id="CHEBI:43474"/>
        <dbReference type="ChEBI" id="CHEBI:58533"/>
        <dbReference type="EC" id="2.4.2.28"/>
    </reaction>
</comment>
<proteinExistence type="inferred from homology"/>
<reference evidence="7" key="1">
    <citation type="submission" date="2017-09" db="EMBL/GenBank/DDBJ databases">
        <title>Depth-based differentiation of microbial function through sediment-hosted aquifers and enrichment of novel symbionts in the deep terrestrial subsurface.</title>
        <authorList>
            <person name="Probst A.J."/>
            <person name="Ladd B."/>
            <person name="Jarett J.K."/>
            <person name="Geller-Mcgrath D.E."/>
            <person name="Sieber C.M.K."/>
            <person name="Emerson J.B."/>
            <person name="Anantharaman K."/>
            <person name="Thomas B.C."/>
            <person name="Malmstrom R."/>
            <person name="Stieglmeier M."/>
            <person name="Klingl A."/>
            <person name="Woyke T."/>
            <person name="Ryan C.M."/>
            <person name="Banfield J.F."/>
        </authorList>
    </citation>
    <scope>NUCLEOTIDE SEQUENCE [LARGE SCALE GENOMIC DNA]</scope>
</reference>
<comment type="caution">
    <text evidence="6">The sequence shown here is derived from an EMBL/GenBank/DDBJ whole genome shotgun (WGS) entry which is preliminary data.</text>
</comment>
<dbReference type="AlphaFoldDB" id="A0A2H9N315"/>
<dbReference type="CDD" id="cd09010">
    <property type="entry name" value="MTAP_SsMTAPII_like_MTIP"/>
    <property type="match status" value="1"/>
</dbReference>
<gene>
    <name evidence="4" type="primary">mtnP</name>
    <name evidence="6" type="ORF">COZ90_00400</name>
</gene>
<keyword evidence="3 4" id="KW-0660">Purine salvage</keyword>
<feature type="binding site" evidence="4">
    <location>
        <position position="190"/>
    </location>
    <ligand>
        <name>substrate</name>
    </ligand>
</feature>
<dbReference type="GO" id="GO:0006166">
    <property type="term" value="P:purine ribonucleoside salvage"/>
    <property type="evidence" value="ECO:0007669"/>
    <property type="project" value="UniProtKB-KW"/>
</dbReference>
<dbReference type="GO" id="GO:0005829">
    <property type="term" value="C:cytosol"/>
    <property type="evidence" value="ECO:0007669"/>
    <property type="project" value="TreeGrafter"/>
</dbReference>
<dbReference type="Gene3D" id="3.40.50.1580">
    <property type="entry name" value="Nucleoside phosphorylase domain"/>
    <property type="match status" value="1"/>
</dbReference>
<dbReference type="InterPro" id="IPR000845">
    <property type="entry name" value="Nucleoside_phosphorylase_d"/>
</dbReference>
<dbReference type="SUPFAM" id="SSF53167">
    <property type="entry name" value="Purine and uridine phosphorylases"/>
    <property type="match status" value="1"/>
</dbReference>
<keyword evidence="1 4" id="KW-0328">Glycosyltransferase</keyword>
<dbReference type="InterPro" id="IPR035994">
    <property type="entry name" value="Nucleoside_phosphorylase_sf"/>
</dbReference>
<keyword evidence="2 4" id="KW-0808">Transferase</keyword>
<dbReference type="PANTHER" id="PTHR42679">
    <property type="entry name" value="S-METHYL-5'-THIOADENOSINE PHOSPHORYLASE"/>
    <property type="match status" value="1"/>
</dbReference>
<feature type="site" description="Important for substrate specificity" evidence="4">
    <location>
        <position position="225"/>
    </location>
</feature>
<feature type="binding site" evidence="4">
    <location>
        <position position="191"/>
    </location>
    <ligand>
        <name>phosphate</name>
        <dbReference type="ChEBI" id="CHEBI:43474"/>
    </ligand>
</feature>
<evidence type="ECO:0000256" key="3">
    <source>
        <dbReference type="ARBA" id="ARBA00022726"/>
    </source>
</evidence>
<name>A0A2H9N315_9BACT</name>
<dbReference type="EMBL" id="PFHJ01000010">
    <property type="protein sequence ID" value="PIW91555.1"/>
    <property type="molecule type" value="Genomic_DNA"/>
</dbReference>
<dbReference type="FunFam" id="3.40.50.1580:FF:000012">
    <property type="entry name" value="Probable 6-oxopurine nucleoside phosphorylase"/>
    <property type="match status" value="1"/>
</dbReference>
<dbReference type="EC" id="2.4.2.28" evidence="4"/>
<dbReference type="GO" id="GO:0019509">
    <property type="term" value="P:L-methionine salvage from methylthioadenosine"/>
    <property type="evidence" value="ECO:0007669"/>
    <property type="project" value="UniProtKB-UniRule"/>
</dbReference>
<organism evidence="6 7">
    <name type="scientific">Candidatus Nealsonbacteria bacterium CG_4_8_14_3_um_filter_37_36</name>
    <dbReference type="NCBI Taxonomy" id="1974688"/>
    <lineage>
        <taxon>Bacteria</taxon>
        <taxon>Candidatus Nealsoniibacteriota</taxon>
    </lineage>
</organism>
<feature type="binding site" evidence="4">
    <location>
        <begin position="61"/>
        <end position="62"/>
    </location>
    <ligand>
        <name>phosphate</name>
        <dbReference type="ChEBI" id="CHEBI:43474"/>
    </ligand>
</feature>
<feature type="binding site" evidence="4">
    <location>
        <position position="19"/>
    </location>
    <ligand>
        <name>phosphate</name>
        <dbReference type="ChEBI" id="CHEBI:43474"/>
    </ligand>
</feature>
<sequence>MRTKSSSPSKPKIAIIGGSGVYDPKIFKKEREIKIKTPFGFSSAPIEIGDFLGKKVAFLARHGKKHEFPPHRVPQRANIFALKKLRVERIIGICAVGSLKKEFKPGDIVICDQFIDFTKKRDYTFYDKEAVHVSLADPFCSELRDLFFKEAKKLKIPVHQTGNYICIEGPRFSTRAESRFFKNFADIIGMTLIPEVILARELEICYLSLAMITDYDVYQKRPVSAEEVIRTMKENLEKIKKLLKVTIPKIKEKRTCLCKKALKNAKI</sequence>